<name>A0A9Q1CQG8_HOLLE</name>
<gene>
    <name evidence="1" type="ORF">HOLleu_01553</name>
</gene>
<protein>
    <submittedName>
        <fullName evidence="1">Uncharacterized protein</fullName>
    </submittedName>
</protein>
<dbReference type="EMBL" id="JAIZAY010000001">
    <property type="protein sequence ID" value="KAJ8049013.1"/>
    <property type="molecule type" value="Genomic_DNA"/>
</dbReference>
<comment type="caution">
    <text evidence="1">The sequence shown here is derived from an EMBL/GenBank/DDBJ whole genome shotgun (WGS) entry which is preliminary data.</text>
</comment>
<dbReference type="AlphaFoldDB" id="A0A9Q1CQG8"/>
<dbReference type="Proteomes" id="UP001152320">
    <property type="component" value="Chromosome 1"/>
</dbReference>
<evidence type="ECO:0000313" key="1">
    <source>
        <dbReference type="EMBL" id="KAJ8049013.1"/>
    </source>
</evidence>
<sequence length="52" mass="5945">MGINGSPSVLTFKRQASQDFSVRLMVNRCEFVLSVKIFRPAFHDSFHMILSV</sequence>
<proteinExistence type="predicted"/>
<organism evidence="1 2">
    <name type="scientific">Holothuria leucospilota</name>
    <name type="common">Black long sea cucumber</name>
    <name type="synonym">Mertensiothuria leucospilota</name>
    <dbReference type="NCBI Taxonomy" id="206669"/>
    <lineage>
        <taxon>Eukaryota</taxon>
        <taxon>Metazoa</taxon>
        <taxon>Echinodermata</taxon>
        <taxon>Eleutherozoa</taxon>
        <taxon>Echinozoa</taxon>
        <taxon>Holothuroidea</taxon>
        <taxon>Aspidochirotacea</taxon>
        <taxon>Aspidochirotida</taxon>
        <taxon>Holothuriidae</taxon>
        <taxon>Holothuria</taxon>
    </lineage>
</organism>
<accession>A0A9Q1CQG8</accession>
<reference evidence="1" key="1">
    <citation type="submission" date="2021-10" db="EMBL/GenBank/DDBJ databases">
        <title>Tropical sea cucumber genome reveals ecological adaptation and Cuvierian tubules defense mechanism.</title>
        <authorList>
            <person name="Chen T."/>
        </authorList>
    </citation>
    <scope>NUCLEOTIDE SEQUENCE</scope>
    <source>
        <strain evidence="1">Nanhai2018</strain>
        <tissue evidence="1">Muscle</tissue>
    </source>
</reference>
<keyword evidence="2" id="KW-1185">Reference proteome</keyword>
<evidence type="ECO:0000313" key="2">
    <source>
        <dbReference type="Proteomes" id="UP001152320"/>
    </source>
</evidence>